<dbReference type="EMBL" id="CP042582">
    <property type="protein sequence ID" value="QEX21106.1"/>
    <property type="molecule type" value="Genomic_DNA"/>
</dbReference>
<keyword evidence="2" id="KW-1185">Reference proteome</keyword>
<dbReference type="AlphaFoldDB" id="A0A5J6N2D5"/>
<evidence type="ECO:0000313" key="1">
    <source>
        <dbReference type="EMBL" id="QEX21106.1"/>
    </source>
</evidence>
<evidence type="ECO:0000313" key="2">
    <source>
        <dbReference type="Proteomes" id="UP000325797"/>
    </source>
</evidence>
<reference evidence="1 2" key="1">
    <citation type="submission" date="2019-08" db="EMBL/GenBank/DDBJ databases">
        <title>Hyperibacter terrae gen. nov., sp. nov. and Hyperibacter viscosus sp. nov., two new members in the family Rhodospirillaceae isolated from the rhizosphere of Hypericum perforatum.</title>
        <authorList>
            <person name="Noviana Z."/>
        </authorList>
    </citation>
    <scope>NUCLEOTIDE SEQUENCE [LARGE SCALE GENOMIC DNA]</scope>
    <source>
        <strain evidence="1 2">R5959</strain>
    </source>
</reference>
<dbReference type="Proteomes" id="UP000325797">
    <property type="component" value="Chromosome"/>
</dbReference>
<evidence type="ECO:0008006" key="3">
    <source>
        <dbReference type="Google" id="ProtNLM"/>
    </source>
</evidence>
<accession>A0A5J6N2D5</accession>
<gene>
    <name evidence="1" type="ORF">FRZ61_10270</name>
</gene>
<name>A0A5J6N2D5_9PROT</name>
<proteinExistence type="predicted"/>
<organism evidence="1 2">
    <name type="scientific">Hypericibacter adhaerens</name>
    <dbReference type="NCBI Taxonomy" id="2602016"/>
    <lineage>
        <taxon>Bacteria</taxon>
        <taxon>Pseudomonadati</taxon>
        <taxon>Pseudomonadota</taxon>
        <taxon>Alphaproteobacteria</taxon>
        <taxon>Rhodospirillales</taxon>
        <taxon>Dongiaceae</taxon>
        <taxon>Hypericibacter</taxon>
    </lineage>
</organism>
<sequence>MRGAIMDERSICRMLGGAILAGMLTWGNAAVAAPQITVPACDVLKAWSATVVPTDTYTVAPALPLPKALADEALLPVFGVTALSWTGEDIKAASGALTACYREAKKAGDKPAMDALGVANAAVAKTLGQTLAAVAKARQAVESQRPAIAGLPDTAELDRGLAALIDADPAKPNLQAAAGLPREITGPLVYIAKFLPYLPDGDRQHLMAELSDRRATIQAAAGQAMGQDVAAAPATADGVVTLMKVRQRIAAMVASDELTAIDGQAATRAEEIRAGLRQATPAGWVPPDCIELYRWSGAADARQGVTLGNQSTYTAFLDERVVPVFGISLAVWGDEDLTRFQTLRAVCQATWRAMPGAATISNPPADAPELLKLAAKGAWIDTADPQIAQARTAIKAYSAGLEALAAVETRIAALPDTSDSLPQLYQLANDPAQQSVDQARRQSFQAAVAAKQKAINARALTAAMDGLGQVQVASLGDLAKLVNYWGTASMTIADPNDRQRFGQAAEQVLDEDINRLLPDFKAKLDEMPATLAGLGKVRTAVLDLTGVSETEKAPPFQPMHAAIHERSAAIIEALHQENCTALLKELDIGDSAAEQLVWDGKTGTKLGVFVCNLTESGSPVHEYAGGGLLSGDQKLKATLAMGGLQTLWLHKAEVAQGQEDMLVGFKMADANQERPISVEEWAMFTAMATGGQFVTPEICDAVMSKPEDQLTIGDKMTGVACAQEVLNGSWGFQ</sequence>
<protein>
    <recommendedName>
        <fullName evidence="3">EF-hand domain-containing protein</fullName>
    </recommendedName>
</protein>
<dbReference type="KEGG" id="hadh:FRZ61_10270"/>